<dbReference type="EMBL" id="JAEHOE010000058">
    <property type="protein sequence ID" value="KAG2490880.1"/>
    <property type="molecule type" value="Genomic_DNA"/>
</dbReference>
<gene>
    <name evidence="2" type="ORF">HYH03_010797</name>
</gene>
<evidence type="ECO:0000256" key="1">
    <source>
        <dbReference type="SAM" id="MobiDB-lite"/>
    </source>
</evidence>
<proteinExistence type="predicted"/>
<protein>
    <submittedName>
        <fullName evidence="2">Uncharacterized protein</fullName>
    </submittedName>
</protein>
<evidence type="ECO:0000313" key="2">
    <source>
        <dbReference type="EMBL" id="KAG2490880.1"/>
    </source>
</evidence>
<feature type="compositionally biased region" description="Low complexity" evidence="1">
    <location>
        <begin position="59"/>
        <end position="71"/>
    </location>
</feature>
<sequence>MHAIQPGAQPPWQGQQPTPPAATPWWTSGPAAAPSSSAAPRAGSSSAAPGPPGSLPGMALAQQHAQVLQVQDRFRQAAPHGYGPSGGAQHGAGDGG</sequence>
<accession>A0A835Y1M5</accession>
<keyword evidence="3" id="KW-1185">Reference proteome</keyword>
<comment type="caution">
    <text evidence="2">The sequence shown here is derived from an EMBL/GenBank/DDBJ whole genome shotgun (WGS) entry which is preliminary data.</text>
</comment>
<reference evidence="2" key="1">
    <citation type="journal article" date="2020" name="bioRxiv">
        <title>Comparative genomics of Chlamydomonas.</title>
        <authorList>
            <person name="Craig R.J."/>
            <person name="Hasan A.R."/>
            <person name="Ness R.W."/>
            <person name="Keightley P.D."/>
        </authorList>
    </citation>
    <scope>NUCLEOTIDE SEQUENCE</scope>
    <source>
        <strain evidence="2">CCAP 11/70</strain>
    </source>
</reference>
<dbReference type="Proteomes" id="UP000612055">
    <property type="component" value="Unassembled WGS sequence"/>
</dbReference>
<feature type="region of interest" description="Disordered" evidence="1">
    <location>
        <begin position="1"/>
        <end position="96"/>
    </location>
</feature>
<feature type="compositionally biased region" description="Low complexity" evidence="1">
    <location>
        <begin position="1"/>
        <end position="16"/>
    </location>
</feature>
<feature type="compositionally biased region" description="Low complexity" evidence="1">
    <location>
        <begin position="23"/>
        <end position="48"/>
    </location>
</feature>
<feature type="compositionally biased region" description="Gly residues" evidence="1">
    <location>
        <begin position="83"/>
        <end position="96"/>
    </location>
</feature>
<organism evidence="2 3">
    <name type="scientific">Edaphochlamys debaryana</name>
    <dbReference type="NCBI Taxonomy" id="47281"/>
    <lineage>
        <taxon>Eukaryota</taxon>
        <taxon>Viridiplantae</taxon>
        <taxon>Chlorophyta</taxon>
        <taxon>core chlorophytes</taxon>
        <taxon>Chlorophyceae</taxon>
        <taxon>CS clade</taxon>
        <taxon>Chlamydomonadales</taxon>
        <taxon>Chlamydomonadales incertae sedis</taxon>
        <taxon>Edaphochlamys</taxon>
    </lineage>
</organism>
<evidence type="ECO:0000313" key="3">
    <source>
        <dbReference type="Proteomes" id="UP000612055"/>
    </source>
</evidence>
<dbReference type="AlphaFoldDB" id="A0A835Y1M5"/>
<name>A0A835Y1M5_9CHLO</name>